<keyword evidence="3 10" id="KW-0963">Cytoplasm</keyword>
<dbReference type="PANTHER" id="PTHR11645:SF0">
    <property type="entry name" value="PYRROLINE-5-CARBOXYLATE REDUCTASE 3"/>
    <property type="match status" value="1"/>
</dbReference>
<dbReference type="PIRSF" id="PIRSF000193">
    <property type="entry name" value="Pyrrol-5-carb_rd"/>
    <property type="match status" value="1"/>
</dbReference>
<proteinExistence type="inferred from homology"/>
<dbReference type="InterPro" id="IPR000304">
    <property type="entry name" value="Pyrroline-COOH_reductase"/>
</dbReference>
<keyword evidence="4 10" id="KW-0028">Amino-acid biosynthesis</keyword>
<dbReference type="Gene3D" id="1.10.3730.10">
    <property type="entry name" value="ProC C-terminal domain-like"/>
    <property type="match status" value="1"/>
</dbReference>
<dbReference type="PROSITE" id="PS00521">
    <property type="entry name" value="P5CR"/>
    <property type="match status" value="1"/>
</dbReference>
<keyword evidence="5 10" id="KW-0641">Proline biosynthesis</keyword>
<dbReference type="Pfam" id="PF03807">
    <property type="entry name" value="F420_oxidored"/>
    <property type="match status" value="1"/>
</dbReference>
<evidence type="ECO:0000256" key="1">
    <source>
        <dbReference type="ARBA" id="ARBA00005205"/>
    </source>
</evidence>
<dbReference type="GO" id="GO:0004735">
    <property type="term" value="F:pyrroline-5-carboxylate reductase activity"/>
    <property type="evidence" value="ECO:0007669"/>
    <property type="project" value="UniProtKB-UniRule"/>
</dbReference>
<dbReference type="Pfam" id="PF14748">
    <property type="entry name" value="P5CR_dimer"/>
    <property type="match status" value="1"/>
</dbReference>
<dbReference type="FunFam" id="1.10.3730.10:FF:000001">
    <property type="entry name" value="Pyrroline-5-carboxylate reductase"/>
    <property type="match status" value="1"/>
</dbReference>
<reference evidence="16 17" key="1">
    <citation type="submission" date="2014-06" db="EMBL/GenBank/DDBJ databases">
        <title>Whole Genome Sequences of Three Symbiotic Endozoicomonas Bacteria.</title>
        <authorList>
            <person name="Neave M.J."/>
            <person name="Apprill A."/>
            <person name="Voolstra C.R."/>
        </authorList>
    </citation>
    <scope>NUCLEOTIDE SEQUENCE [LARGE SCALE GENOMIC DNA]</scope>
    <source>
        <strain evidence="16 17">DSM 22380</strain>
    </source>
</reference>
<evidence type="ECO:0000256" key="4">
    <source>
        <dbReference type="ARBA" id="ARBA00022605"/>
    </source>
</evidence>
<evidence type="ECO:0000256" key="13">
    <source>
        <dbReference type="RuleBase" id="RU003903"/>
    </source>
</evidence>
<gene>
    <name evidence="10" type="primary">proC</name>
    <name evidence="16" type="ORF">GV64_03440</name>
</gene>
<evidence type="ECO:0000256" key="11">
    <source>
        <dbReference type="NCBIfam" id="TIGR00112"/>
    </source>
</evidence>
<comment type="catalytic activity">
    <reaction evidence="9 10 13">
        <text>L-proline + NADP(+) = (S)-1-pyrroline-5-carboxylate + NADPH + 2 H(+)</text>
        <dbReference type="Rhea" id="RHEA:14109"/>
        <dbReference type="ChEBI" id="CHEBI:15378"/>
        <dbReference type="ChEBI" id="CHEBI:17388"/>
        <dbReference type="ChEBI" id="CHEBI:57783"/>
        <dbReference type="ChEBI" id="CHEBI:58349"/>
        <dbReference type="ChEBI" id="CHEBI:60039"/>
        <dbReference type="EC" id="1.5.1.2"/>
    </reaction>
</comment>
<dbReference type="eggNOG" id="COG0345">
    <property type="taxonomic scope" value="Bacteria"/>
</dbReference>
<dbReference type="Gene3D" id="3.40.50.720">
    <property type="entry name" value="NAD(P)-binding Rossmann-like Domain"/>
    <property type="match status" value="1"/>
</dbReference>
<feature type="domain" description="Pyrroline-5-carboxylate reductase catalytic N-terminal" evidence="14">
    <location>
        <begin position="5"/>
        <end position="99"/>
    </location>
</feature>
<evidence type="ECO:0000256" key="2">
    <source>
        <dbReference type="ARBA" id="ARBA00005525"/>
    </source>
</evidence>
<dbReference type="GO" id="GO:0055129">
    <property type="term" value="P:L-proline biosynthetic process"/>
    <property type="evidence" value="ECO:0007669"/>
    <property type="project" value="UniProtKB-UniRule"/>
</dbReference>
<dbReference type="Proteomes" id="UP000027997">
    <property type="component" value="Unassembled WGS sequence"/>
</dbReference>
<evidence type="ECO:0000256" key="3">
    <source>
        <dbReference type="ARBA" id="ARBA00022490"/>
    </source>
</evidence>
<dbReference type="FunFam" id="3.40.50.720:FF:000105">
    <property type="entry name" value="Pyrroline-5-carboxylate reductase"/>
    <property type="match status" value="1"/>
</dbReference>
<comment type="pathway">
    <text evidence="1 10 13">Amino-acid biosynthesis; L-proline biosynthesis; L-proline from L-glutamate 5-semialdehyde: step 1/1.</text>
</comment>
<dbReference type="EC" id="1.5.1.2" evidence="10 11"/>
<dbReference type="EMBL" id="JOJP01000001">
    <property type="protein sequence ID" value="KEI69921.1"/>
    <property type="molecule type" value="Genomic_DNA"/>
</dbReference>
<dbReference type="InterPro" id="IPR053790">
    <property type="entry name" value="P5CR-like_CS"/>
</dbReference>
<evidence type="ECO:0000256" key="8">
    <source>
        <dbReference type="ARBA" id="ARBA00050547"/>
    </source>
</evidence>
<evidence type="ECO:0000259" key="14">
    <source>
        <dbReference type="Pfam" id="PF03807"/>
    </source>
</evidence>
<evidence type="ECO:0000256" key="6">
    <source>
        <dbReference type="ARBA" id="ARBA00022857"/>
    </source>
</evidence>
<evidence type="ECO:0000313" key="17">
    <source>
        <dbReference type="Proteomes" id="UP000027997"/>
    </source>
</evidence>
<comment type="subcellular location">
    <subcellularLocation>
        <location evidence="10">Cytoplasm</location>
    </subcellularLocation>
</comment>
<dbReference type="SUPFAM" id="SSF51735">
    <property type="entry name" value="NAD(P)-binding Rossmann-fold domains"/>
    <property type="match status" value="1"/>
</dbReference>
<dbReference type="InterPro" id="IPR008927">
    <property type="entry name" value="6-PGluconate_DH-like_C_sf"/>
</dbReference>
<dbReference type="InterPro" id="IPR036291">
    <property type="entry name" value="NAD(P)-bd_dom_sf"/>
</dbReference>
<dbReference type="AlphaFoldDB" id="A0A081K6Z5"/>
<organism evidence="16 17">
    <name type="scientific">Endozoicomonas elysicola</name>
    <dbReference type="NCBI Taxonomy" id="305900"/>
    <lineage>
        <taxon>Bacteria</taxon>
        <taxon>Pseudomonadati</taxon>
        <taxon>Pseudomonadota</taxon>
        <taxon>Gammaproteobacteria</taxon>
        <taxon>Oceanospirillales</taxon>
        <taxon>Endozoicomonadaceae</taxon>
        <taxon>Endozoicomonas</taxon>
    </lineage>
</organism>
<dbReference type="GO" id="GO:0005737">
    <property type="term" value="C:cytoplasm"/>
    <property type="evidence" value="ECO:0007669"/>
    <property type="project" value="UniProtKB-SubCell"/>
</dbReference>
<evidence type="ECO:0000256" key="9">
    <source>
        <dbReference type="ARBA" id="ARBA00052690"/>
    </source>
</evidence>
<feature type="domain" description="Pyrroline-5-carboxylate reductase dimerisation" evidence="15">
    <location>
        <begin position="163"/>
        <end position="267"/>
    </location>
</feature>
<name>A0A081K6Z5_9GAMM</name>
<feature type="binding site" evidence="12">
    <location>
        <position position="57"/>
    </location>
    <ligand>
        <name>NADPH</name>
        <dbReference type="ChEBI" id="CHEBI:57783"/>
    </ligand>
</feature>
<dbReference type="HAMAP" id="MF_01925">
    <property type="entry name" value="P5C_reductase"/>
    <property type="match status" value="1"/>
</dbReference>
<evidence type="ECO:0000256" key="5">
    <source>
        <dbReference type="ARBA" id="ARBA00022650"/>
    </source>
</evidence>
<evidence type="ECO:0000259" key="15">
    <source>
        <dbReference type="Pfam" id="PF14748"/>
    </source>
</evidence>
<dbReference type="SUPFAM" id="SSF48179">
    <property type="entry name" value="6-phosphogluconate dehydrogenase C-terminal domain-like"/>
    <property type="match status" value="1"/>
</dbReference>
<evidence type="ECO:0000256" key="10">
    <source>
        <dbReference type="HAMAP-Rule" id="MF_01925"/>
    </source>
</evidence>
<feature type="binding site" evidence="12">
    <location>
        <begin position="9"/>
        <end position="14"/>
    </location>
    <ligand>
        <name>NADP(+)</name>
        <dbReference type="ChEBI" id="CHEBI:58349"/>
    </ligand>
</feature>
<evidence type="ECO:0000256" key="12">
    <source>
        <dbReference type="PIRSR" id="PIRSR000193-1"/>
    </source>
</evidence>
<comment type="function">
    <text evidence="10">Catalyzes the reduction of 1-pyrroline-5-carboxylate (PCA) to L-proline.</text>
</comment>
<evidence type="ECO:0000313" key="16">
    <source>
        <dbReference type="EMBL" id="KEI69921.1"/>
    </source>
</evidence>
<dbReference type="STRING" id="305900.GV64_03440"/>
<dbReference type="PANTHER" id="PTHR11645">
    <property type="entry name" value="PYRROLINE-5-CARBOXYLATE REDUCTASE"/>
    <property type="match status" value="1"/>
</dbReference>
<comment type="caution">
    <text evidence="16">The sequence shown here is derived from an EMBL/GenBank/DDBJ whole genome shotgun (WGS) entry which is preliminary data.</text>
</comment>
<keyword evidence="6 10" id="KW-0521">NADP</keyword>
<dbReference type="InterPro" id="IPR029036">
    <property type="entry name" value="P5CR_dimer"/>
</dbReference>
<sequence>MNESTIAFIGAGNMASSIIGGLINNGWPTYQLIATARTEETLSDIREKFNIETTVDNHQAVGKADVIMLCVKPQVMKEVLTDLSSSIKPNALIISVAAGITMESLQKWGGEHLSIVRSMPNTPSLLQCGASGLYANNNVSNDHKKLTDDIFNAIGIAKWVDQESLIDAVIAVSGSGPAYYFLLMEIMEQVGSRLGLDNETSRQLTLQTALGAARMATESSVDAAELRRRITSPKGTTEQAIKTFQEQGLPELVEKAMNAAVDRSIELAEALKD</sequence>
<keyword evidence="7 10" id="KW-0560">Oxidoreductase</keyword>
<dbReference type="NCBIfam" id="TIGR00112">
    <property type="entry name" value="proC"/>
    <property type="match status" value="1"/>
</dbReference>
<evidence type="ECO:0000256" key="7">
    <source>
        <dbReference type="ARBA" id="ARBA00023002"/>
    </source>
</evidence>
<keyword evidence="17" id="KW-1185">Reference proteome</keyword>
<accession>A0A081K6Z5</accession>
<dbReference type="RefSeq" id="WP_020584588.1">
    <property type="nucleotide sequence ID" value="NZ_JOJP01000001.1"/>
</dbReference>
<dbReference type="InterPro" id="IPR028939">
    <property type="entry name" value="P5C_Rdtase_cat_N"/>
</dbReference>
<comment type="catalytic activity">
    <reaction evidence="8 10">
        <text>L-proline + NAD(+) = (S)-1-pyrroline-5-carboxylate + NADH + 2 H(+)</text>
        <dbReference type="Rhea" id="RHEA:14105"/>
        <dbReference type="ChEBI" id="CHEBI:15378"/>
        <dbReference type="ChEBI" id="CHEBI:17388"/>
        <dbReference type="ChEBI" id="CHEBI:57540"/>
        <dbReference type="ChEBI" id="CHEBI:57945"/>
        <dbReference type="ChEBI" id="CHEBI:60039"/>
        <dbReference type="EC" id="1.5.1.2"/>
    </reaction>
</comment>
<dbReference type="UniPathway" id="UPA00098">
    <property type="reaction ID" value="UER00361"/>
</dbReference>
<comment type="similarity">
    <text evidence="2 10 13">Belongs to the pyrroline-5-carboxylate reductase family.</text>
</comment>
<protein>
    <recommendedName>
        <fullName evidence="10 11">Pyrroline-5-carboxylate reductase</fullName>
        <shortName evidence="10">P5C reductase</shortName>
        <shortName evidence="10">P5CR</shortName>
        <ecNumber evidence="10 11">1.5.1.2</ecNumber>
    </recommendedName>
    <alternativeName>
        <fullName evidence="10">PCA reductase</fullName>
    </alternativeName>
</protein>